<protein>
    <recommendedName>
        <fullName evidence="3">XPG-I domain-containing protein</fullName>
    </recommendedName>
</protein>
<proteinExistence type="predicted"/>
<gene>
    <name evidence="1" type="ORF">BGZ65_001386</name>
</gene>
<evidence type="ECO:0000313" key="1">
    <source>
        <dbReference type="EMBL" id="KAF9983813.1"/>
    </source>
</evidence>
<organism evidence="1 2">
    <name type="scientific">Modicella reniformis</name>
    <dbReference type="NCBI Taxonomy" id="1440133"/>
    <lineage>
        <taxon>Eukaryota</taxon>
        <taxon>Fungi</taxon>
        <taxon>Fungi incertae sedis</taxon>
        <taxon>Mucoromycota</taxon>
        <taxon>Mortierellomycotina</taxon>
        <taxon>Mortierellomycetes</taxon>
        <taxon>Mortierellales</taxon>
        <taxon>Mortierellaceae</taxon>
        <taxon>Modicella</taxon>
    </lineage>
</organism>
<dbReference type="AlphaFoldDB" id="A0A9P6MA34"/>
<sequence length="259" mass="29644">MGVQGLWSFIKRKGYEPELCHQLSLTTQDPTRKAVCRIDVLGTFFTTIRNAYTHHPLDTAHRIVEKEISKIGHKAQLVLVLDGAQAKEKRATHEVREKARVEAKTRAQTLLHDLKDRISKGQRVRKWRFLEIDKNITKSFYWTPEARTAFTDYMKQNGWHVMIAETEADLSIACNSRPEDLVVSRDSDMIIYDNIRTICRPISRGRFLVYDVQEVAAALCISRIQLTVLGVVSRNDYSKNIHSLGCASNYAIIKELKGS</sequence>
<keyword evidence="2" id="KW-1185">Reference proteome</keyword>
<dbReference type="Proteomes" id="UP000749646">
    <property type="component" value="Unassembled WGS sequence"/>
</dbReference>
<name>A0A9P6MA34_9FUNG</name>
<reference evidence="1" key="1">
    <citation type="journal article" date="2020" name="Fungal Divers.">
        <title>Resolving the Mortierellaceae phylogeny through synthesis of multi-gene phylogenetics and phylogenomics.</title>
        <authorList>
            <person name="Vandepol N."/>
            <person name="Liber J."/>
            <person name="Desiro A."/>
            <person name="Na H."/>
            <person name="Kennedy M."/>
            <person name="Barry K."/>
            <person name="Grigoriev I.V."/>
            <person name="Miller A.N."/>
            <person name="O'Donnell K."/>
            <person name="Stajich J.E."/>
            <person name="Bonito G."/>
        </authorList>
    </citation>
    <scope>NUCLEOTIDE SEQUENCE</scope>
    <source>
        <strain evidence="1">MES-2147</strain>
    </source>
</reference>
<dbReference type="EMBL" id="JAAAHW010003442">
    <property type="protein sequence ID" value="KAF9983813.1"/>
    <property type="molecule type" value="Genomic_DNA"/>
</dbReference>
<comment type="caution">
    <text evidence="1">The sequence shown here is derived from an EMBL/GenBank/DDBJ whole genome shotgun (WGS) entry which is preliminary data.</text>
</comment>
<evidence type="ECO:0008006" key="3">
    <source>
        <dbReference type="Google" id="ProtNLM"/>
    </source>
</evidence>
<dbReference type="OrthoDB" id="2423903at2759"/>
<dbReference type="PANTHER" id="PTHR11081">
    <property type="entry name" value="FLAP ENDONUCLEASE FAMILY MEMBER"/>
    <property type="match status" value="1"/>
</dbReference>
<evidence type="ECO:0000313" key="2">
    <source>
        <dbReference type="Proteomes" id="UP000749646"/>
    </source>
</evidence>
<accession>A0A9P6MA34</accession>
<dbReference type="Gene3D" id="3.40.50.1010">
    <property type="entry name" value="5'-nuclease"/>
    <property type="match status" value="1"/>
</dbReference>
<dbReference type="InterPro" id="IPR006084">
    <property type="entry name" value="XPG/Rad2"/>
</dbReference>
<dbReference type="InterPro" id="IPR029060">
    <property type="entry name" value="PIN-like_dom_sf"/>
</dbReference>
<dbReference type="SUPFAM" id="SSF88723">
    <property type="entry name" value="PIN domain-like"/>
    <property type="match status" value="1"/>
</dbReference>
<feature type="non-terminal residue" evidence="1">
    <location>
        <position position="259"/>
    </location>
</feature>